<organism evidence="1 2">
    <name type="scientific">Clostridium combesii</name>
    <dbReference type="NCBI Taxonomy" id="39481"/>
    <lineage>
        <taxon>Bacteria</taxon>
        <taxon>Bacillati</taxon>
        <taxon>Bacillota</taxon>
        <taxon>Clostridia</taxon>
        <taxon>Eubacteriales</taxon>
        <taxon>Clostridiaceae</taxon>
        <taxon>Clostridium</taxon>
    </lineage>
</organism>
<proteinExistence type="predicted"/>
<dbReference type="Proteomes" id="UP000231322">
    <property type="component" value="Unassembled WGS sequence"/>
</dbReference>
<sequence length="55" mass="6986">MLKILKHLYPFSIRTSKKFSTFKGIYQLQLIKNWDMWRKRHSKKLRYSYLFLKIY</sequence>
<evidence type="ECO:0000313" key="2">
    <source>
        <dbReference type="Proteomes" id="UP000231322"/>
    </source>
</evidence>
<dbReference type="EMBL" id="PEIK01000014">
    <property type="protein sequence ID" value="PIH02963.1"/>
    <property type="molecule type" value="Genomic_DNA"/>
</dbReference>
<comment type="caution">
    <text evidence="1">The sequence shown here is derived from an EMBL/GenBank/DDBJ whole genome shotgun (WGS) entry which is preliminary data.</text>
</comment>
<reference evidence="1 2" key="1">
    <citation type="submission" date="2017-10" db="EMBL/GenBank/DDBJ databases">
        <title>Reclassification of Eubacterium combesii and discrepancies in the nomenclature of botulinum neurotoxin producing clostridia. Request for an Opinion.</title>
        <authorList>
            <person name="Dobritsa A.P."/>
            <person name="Kutumbaka K.K."/>
            <person name="Samadpour M."/>
        </authorList>
    </citation>
    <scope>NUCLEOTIDE SEQUENCE [LARGE SCALE GENOMIC DNA]</scope>
    <source>
        <strain evidence="1 2">DSM 20696</strain>
    </source>
</reference>
<dbReference type="AlphaFoldDB" id="A0A2G7HCY4"/>
<gene>
    <name evidence="1" type="ORF">CS538_15070</name>
</gene>
<protein>
    <submittedName>
        <fullName evidence="1">Uncharacterized protein</fullName>
    </submittedName>
</protein>
<keyword evidence="2" id="KW-1185">Reference proteome</keyword>
<name>A0A2G7HCY4_9CLOT</name>
<evidence type="ECO:0000313" key="1">
    <source>
        <dbReference type="EMBL" id="PIH02963.1"/>
    </source>
</evidence>
<accession>A0A2G7HCY4</accession>